<evidence type="ECO:0000313" key="5">
    <source>
        <dbReference type="EMBL" id="PWS37116.1"/>
    </source>
</evidence>
<accession>A0A317FHU5</accession>
<dbReference type="Proteomes" id="UP000245765">
    <property type="component" value="Unassembled WGS sequence"/>
</dbReference>
<keyword evidence="6" id="KW-1185">Reference proteome</keyword>
<dbReference type="GO" id="GO:0009073">
    <property type="term" value="P:aromatic amino acid family biosynthetic process"/>
    <property type="evidence" value="ECO:0007669"/>
    <property type="project" value="UniProtKB-KW"/>
</dbReference>
<dbReference type="InterPro" id="IPR022893">
    <property type="entry name" value="Shikimate_DH_fam"/>
</dbReference>
<sequence length="256" mass="26191">MISGRTRLILLAGDPIGHTKGYAEYAAAIAAAGHDCAYLPAHVPAGRLEDFLAGVVHLRNLAGVVCTIPHKQDAARIGRCDTAARRAGSANLLRPDGAGGWEASMVDGAGFLAAASAAGLPLARRRVQLLGAGGAGRAVAMAIAGEGPAALAIHDPDAVRAESLVGAVAAEFPGVPVQRHLGESEVLVNCSAIGMGSDDRLPCDAALIPGFVYDVVNRADTPLMVAARARGAVADHGYSMMAAQIPLVLRWMLERG</sequence>
<dbReference type="InterPro" id="IPR036291">
    <property type="entry name" value="NAD(P)-bd_dom_sf"/>
</dbReference>
<dbReference type="GO" id="GO:0005829">
    <property type="term" value="C:cytosol"/>
    <property type="evidence" value="ECO:0007669"/>
    <property type="project" value="TreeGrafter"/>
</dbReference>
<dbReference type="GO" id="GO:0019632">
    <property type="term" value="P:shikimate metabolic process"/>
    <property type="evidence" value="ECO:0007669"/>
    <property type="project" value="TreeGrafter"/>
</dbReference>
<dbReference type="GO" id="GO:0050661">
    <property type="term" value="F:NADP binding"/>
    <property type="evidence" value="ECO:0007669"/>
    <property type="project" value="TreeGrafter"/>
</dbReference>
<evidence type="ECO:0000313" key="6">
    <source>
        <dbReference type="Proteomes" id="UP000245765"/>
    </source>
</evidence>
<keyword evidence="3" id="KW-0028">Amino-acid biosynthesis</keyword>
<dbReference type="SUPFAM" id="SSF51735">
    <property type="entry name" value="NAD(P)-binding Rossmann-fold domains"/>
    <property type="match status" value="1"/>
</dbReference>
<dbReference type="Gene3D" id="3.40.50.720">
    <property type="entry name" value="NAD(P)-binding Rossmann-like Domain"/>
    <property type="match status" value="1"/>
</dbReference>
<name>A0A317FHU5_9PROT</name>
<evidence type="ECO:0000259" key="4">
    <source>
        <dbReference type="Pfam" id="PF08501"/>
    </source>
</evidence>
<feature type="domain" description="Shikimate dehydrogenase substrate binding N-terminal" evidence="4">
    <location>
        <begin position="11"/>
        <end position="92"/>
    </location>
</feature>
<evidence type="ECO:0000256" key="3">
    <source>
        <dbReference type="ARBA" id="ARBA00023141"/>
    </source>
</evidence>
<reference evidence="6" key="1">
    <citation type="submission" date="2018-05" db="EMBL/GenBank/DDBJ databases">
        <authorList>
            <person name="Du Z."/>
            <person name="Wang X."/>
        </authorList>
    </citation>
    <scope>NUCLEOTIDE SEQUENCE [LARGE SCALE GENOMIC DNA]</scope>
    <source>
        <strain evidence="6">CQN31</strain>
    </source>
</reference>
<dbReference type="Gene3D" id="3.40.50.10860">
    <property type="entry name" value="Leucine Dehydrogenase, chain A, domain 1"/>
    <property type="match status" value="1"/>
</dbReference>
<evidence type="ECO:0000256" key="1">
    <source>
        <dbReference type="ARBA" id="ARBA00004871"/>
    </source>
</evidence>
<gene>
    <name evidence="5" type="ORF">DFH01_09595</name>
</gene>
<comment type="caution">
    <text evidence="5">The sequence shown here is derived from an EMBL/GenBank/DDBJ whole genome shotgun (WGS) entry which is preliminary data.</text>
</comment>
<dbReference type="RefSeq" id="WP_109870226.1">
    <property type="nucleotide sequence ID" value="NZ_QGNA01000002.1"/>
</dbReference>
<keyword evidence="3" id="KW-0057">Aromatic amino acid biosynthesis</keyword>
<dbReference type="SUPFAM" id="SSF53223">
    <property type="entry name" value="Aminoacid dehydrogenase-like, N-terminal domain"/>
    <property type="match status" value="1"/>
</dbReference>
<dbReference type="PANTHER" id="PTHR21089">
    <property type="entry name" value="SHIKIMATE DEHYDROGENASE"/>
    <property type="match status" value="1"/>
</dbReference>
<dbReference type="InterPro" id="IPR013708">
    <property type="entry name" value="Shikimate_DH-bd_N"/>
</dbReference>
<proteinExistence type="predicted"/>
<dbReference type="EMBL" id="QGNA01000002">
    <property type="protein sequence ID" value="PWS37116.1"/>
    <property type="molecule type" value="Genomic_DNA"/>
</dbReference>
<evidence type="ECO:0000256" key="2">
    <source>
        <dbReference type="ARBA" id="ARBA00023002"/>
    </source>
</evidence>
<dbReference type="GO" id="GO:0009423">
    <property type="term" value="P:chorismate biosynthetic process"/>
    <property type="evidence" value="ECO:0007669"/>
    <property type="project" value="TreeGrafter"/>
</dbReference>
<keyword evidence="2" id="KW-0560">Oxidoreductase</keyword>
<comment type="pathway">
    <text evidence="1">Metabolic intermediate biosynthesis; chorismate biosynthesis; chorismate from D-erythrose 4-phosphate and phosphoenolpyruvate: step 4/7.</text>
</comment>
<dbReference type="AlphaFoldDB" id="A0A317FHU5"/>
<dbReference type="Pfam" id="PF08501">
    <property type="entry name" value="Shikimate_dh_N"/>
    <property type="match status" value="1"/>
</dbReference>
<dbReference type="GO" id="GO:0004764">
    <property type="term" value="F:shikimate 3-dehydrogenase (NADP+) activity"/>
    <property type="evidence" value="ECO:0007669"/>
    <property type="project" value="InterPro"/>
</dbReference>
<dbReference type="PANTHER" id="PTHR21089:SF1">
    <property type="entry name" value="BIFUNCTIONAL 3-DEHYDROQUINATE DEHYDRATASE_SHIKIMATE DEHYDROGENASE, CHLOROPLASTIC"/>
    <property type="match status" value="1"/>
</dbReference>
<protein>
    <submittedName>
        <fullName evidence="5">Shikimate dehydrogenase</fullName>
    </submittedName>
</protein>
<dbReference type="InterPro" id="IPR046346">
    <property type="entry name" value="Aminoacid_DH-like_N_sf"/>
</dbReference>
<organism evidence="5 6">
    <name type="scientific">Falsiroseomonas bella</name>
    <dbReference type="NCBI Taxonomy" id="2184016"/>
    <lineage>
        <taxon>Bacteria</taxon>
        <taxon>Pseudomonadati</taxon>
        <taxon>Pseudomonadota</taxon>
        <taxon>Alphaproteobacteria</taxon>
        <taxon>Acetobacterales</taxon>
        <taxon>Roseomonadaceae</taxon>
        <taxon>Falsiroseomonas</taxon>
    </lineage>
</organism>
<dbReference type="OrthoDB" id="7873617at2"/>